<dbReference type="EMBL" id="JXNU01000003">
    <property type="protein sequence ID" value="KKF35247.1"/>
    <property type="molecule type" value="Genomic_DNA"/>
</dbReference>
<gene>
    <name evidence="1" type="ORF">SY86_07115</name>
</gene>
<reference evidence="1 2" key="1">
    <citation type="submission" date="2015-01" db="EMBL/GenBank/DDBJ databases">
        <title>Erwinia tracheiphila.</title>
        <authorList>
            <person name="Shapiro L.R."/>
        </authorList>
    </citation>
    <scope>NUCLEOTIDE SEQUENCE [LARGE SCALE GENOMIC DNA]</scope>
    <source>
        <strain evidence="1 2">BuffGH</strain>
    </source>
</reference>
<evidence type="ECO:0000313" key="1">
    <source>
        <dbReference type="EMBL" id="KKF35247.1"/>
    </source>
</evidence>
<accession>A0A0M2KD67</accession>
<evidence type="ECO:0000313" key="2">
    <source>
        <dbReference type="Proteomes" id="UP000033924"/>
    </source>
</evidence>
<dbReference type="PATRIC" id="fig|65700.7.peg.1807"/>
<name>A0A0M2KD67_9GAMM</name>
<proteinExistence type="predicted"/>
<keyword evidence="2" id="KW-1185">Reference proteome</keyword>
<protein>
    <submittedName>
        <fullName evidence="1">Uncharacterized protein</fullName>
    </submittedName>
</protein>
<comment type="caution">
    <text evidence="1">The sequence shown here is derived from an EMBL/GenBank/DDBJ whole genome shotgun (WGS) entry which is preliminary data.</text>
</comment>
<dbReference type="Proteomes" id="UP000033924">
    <property type="component" value="Unassembled WGS sequence"/>
</dbReference>
<organism evidence="1 2">
    <name type="scientific">Erwinia tracheiphila</name>
    <dbReference type="NCBI Taxonomy" id="65700"/>
    <lineage>
        <taxon>Bacteria</taxon>
        <taxon>Pseudomonadati</taxon>
        <taxon>Pseudomonadota</taxon>
        <taxon>Gammaproteobacteria</taxon>
        <taxon>Enterobacterales</taxon>
        <taxon>Erwiniaceae</taxon>
        <taxon>Erwinia</taxon>
    </lineage>
</organism>
<dbReference type="AlphaFoldDB" id="A0A0M2KD67"/>
<sequence length="67" mass="7630">MKNEQQFWSVKNLTPIRLFLNAATGVLHNESIYFQGICPMMQGQPPPDARLVFSEHGGIRVKPLHCH</sequence>